<evidence type="ECO:0000313" key="3">
    <source>
        <dbReference type="EMBL" id="KAF6037340.1"/>
    </source>
</evidence>
<dbReference type="PANTHER" id="PTHR46769:SF2">
    <property type="entry name" value="FIBROCYSTIN-L ISOFORM 2 PRECURSOR-RELATED"/>
    <property type="match status" value="1"/>
</dbReference>
<dbReference type="AlphaFoldDB" id="A0A7J7KFA8"/>
<evidence type="ECO:0000259" key="2">
    <source>
        <dbReference type="Pfam" id="PF24606"/>
    </source>
</evidence>
<dbReference type="InterPro" id="IPR055401">
    <property type="entry name" value="CEMIP_beta-hel_dom"/>
</dbReference>
<evidence type="ECO:0000256" key="1">
    <source>
        <dbReference type="ARBA" id="ARBA00022729"/>
    </source>
</evidence>
<feature type="domain" description="CEMIP beta-helix" evidence="2">
    <location>
        <begin position="14"/>
        <end position="97"/>
    </location>
</feature>
<proteinExistence type="predicted"/>
<evidence type="ECO:0000313" key="4">
    <source>
        <dbReference type="Proteomes" id="UP000593567"/>
    </source>
</evidence>
<dbReference type="SUPFAM" id="SSF51126">
    <property type="entry name" value="Pectin lyase-like"/>
    <property type="match status" value="1"/>
</dbReference>
<keyword evidence="1" id="KW-0732">Signal</keyword>
<dbReference type="InterPro" id="IPR011050">
    <property type="entry name" value="Pectin_lyase_fold/virulence"/>
</dbReference>
<dbReference type="Proteomes" id="UP000593567">
    <property type="component" value="Unassembled WGS sequence"/>
</dbReference>
<dbReference type="InterPro" id="IPR052387">
    <property type="entry name" value="Fibrocystin"/>
</dbReference>
<gene>
    <name evidence="3" type="ORF">EB796_004348</name>
</gene>
<protein>
    <submittedName>
        <fullName evidence="3">PKHD1L1</fullName>
    </submittedName>
</protein>
<reference evidence="3" key="1">
    <citation type="submission" date="2020-06" db="EMBL/GenBank/DDBJ databases">
        <title>Draft genome of Bugula neritina, a colonial animal packing powerful symbionts and potential medicines.</title>
        <authorList>
            <person name="Rayko M."/>
        </authorList>
    </citation>
    <scope>NUCLEOTIDE SEQUENCE [LARGE SCALE GENOMIC DNA]</scope>
    <source>
        <strain evidence="3">Kwan_BN1</strain>
    </source>
</reference>
<name>A0A7J7KFA8_BUGNE</name>
<keyword evidence="4" id="KW-1185">Reference proteome</keyword>
<sequence length="103" mass="11702">MMHAPEPDMNWAVGRLSHIEVTHAGQAFRLGRYPIHFHLNGHQNSSYVRGCSVHRTFNRAINIHNTHDVMIEHNVIYHIMGGAVFLEDSVETGNTLQYISPSL</sequence>
<organism evidence="3 4">
    <name type="scientific">Bugula neritina</name>
    <name type="common">Brown bryozoan</name>
    <name type="synonym">Sertularia neritina</name>
    <dbReference type="NCBI Taxonomy" id="10212"/>
    <lineage>
        <taxon>Eukaryota</taxon>
        <taxon>Metazoa</taxon>
        <taxon>Spiralia</taxon>
        <taxon>Lophotrochozoa</taxon>
        <taxon>Bryozoa</taxon>
        <taxon>Gymnolaemata</taxon>
        <taxon>Cheilostomatida</taxon>
        <taxon>Flustrina</taxon>
        <taxon>Buguloidea</taxon>
        <taxon>Bugulidae</taxon>
        <taxon>Bugula</taxon>
    </lineage>
</organism>
<dbReference type="OrthoDB" id="120976at2759"/>
<comment type="caution">
    <text evidence="3">The sequence shown here is derived from an EMBL/GenBank/DDBJ whole genome shotgun (WGS) entry which is preliminary data.</text>
</comment>
<dbReference type="Pfam" id="PF24606">
    <property type="entry name" value="CEMIP_beta-hel"/>
    <property type="match status" value="1"/>
</dbReference>
<accession>A0A7J7KFA8</accession>
<dbReference type="EMBL" id="VXIV02000587">
    <property type="protein sequence ID" value="KAF6037340.1"/>
    <property type="molecule type" value="Genomic_DNA"/>
</dbReference>
<dbReference type="PANTHER" id="PTHR46769">
    <property type="entry name" value="POLYCYSTIC KIDNEY AND HEPATIC DISEASE 1 (AUTOSOMAL RECESSIVE)-LIKE 1"/>
    <property type="match status" value="1"/>
</dbReference>